<comment type="caution">
    <text evidence="7">The sequence shown here is derived from an EMBL/GenBank/DDBJ whole genome shotgun (WGS) entry which is preliminary data.</text>
</comment>
<dbReference type="AlphaFoldDB" id="A0AAJ2R2Z0"/>
<keyword evidence="7" id="KW-0966">Cell projection</keyword>
<gene>
    <name evidence="7" type="ORF">SGN30_27530</name>
</gene>
<comment type="similarity">
    <text evidence="2 6">Belongs to the flagella basal body rod proteins family.</text>
</comment>
<comment type="function">
    <text evidence="5 6">Structural component of flagellum, the bacterial motility apparatus. Part of the rod structure of flagellar basal body.</text>
</comment>
<dbReference type="PIRSF" id="PIRSF002889">
    <property type="entry name" value="Rod_FlgB"/>
    <property type="match status" value="1"/>
</dbReference>
<dbReference type="RefSeq" id="WP_319076666.1">
    <property type="nucleotide sequence ID" value="NZ_JAWWMZ010000016.1"/>
</dbReference>
<evidence type="ECO:0000256" key="3">
    <source>
        <dbReference type="ARBA" id="ARBA00014376"/>
    </source>
</evidence>
<reference evidence="7" key="1">
    <citation type="submission" date="2023-11" db="EMBL/GenBank/DDBJ databases">
        <title>Identification and selenium tolerance of Delftia acidovorans R3-25.</title>
        <authorList>
            <person name="Zhang S."/>
            <person name="Liu Y."/>
            <person name="Guo Y."/>
        </authorList>
    </citation>
    <scope>NUCLEOTIDE SEQUENCE</scope>
    <source>
        <strain evidence="7">R3-25</strain>
    </source>
</reference>
<evidence type="ECO:0000313" key="8">
    <source>
        <dbReference type="Proteomes" id="UP001287445"/>
    </source>
</evidence>
<evidence type="ECO:0000256" key="4">
    <source>
        <dbReference type="ARBA" id="ARBA00023143"/>
    </source>
</evidence>
<sequence>MTQAIEAVTVASLSMALDAASLRHQAIARNIANAGTQGYVPVQASFSGQMQEARRQLDQGQLLNTAQVDAMAQESLRLEPRRDATGLPAGVQLDSEVAQMAHNAVHYQALLKGLSQHMSLLSSAVSDGKR</sequence>
<comment type="subcellular location">
    <subcellularLocation>
        <location evidence="1 6">Bacterial flagellum basal body</location>
    </subcellularLocation>
</comment>
<evidence type="ECO:0000256" key="1">
    <source>
        <dbReference type="ARBA" id="ARBA00004117"/>
    </source>
</evidence>
<accession>A0AAJ2R2Z0</accession>
<name>A0AAJ2R2Z0_DELAC</name>
<evidence type="ECO:0000256" key="2">
    <source>
        <dbReference type="ARBA" id="ARBA00009677"/>
    </source>
</evidence>
<protein>
    <recommendedName>
        <fullName evidence="3 6">Flagellar basal body rod protein FlgB</fullName>
    </recommendedName>
</protein>
<dbReference type="EMBL" id="JAWWMZ010000016">
    <property type="protein sequence ID" value="MDX4957185.1"/>
    <property type="molecule type" value="Genomic_DNA"/>
</dbReference>
<keyword evidence="7" id="KW-0282">Flagellum</keyword>
<dbReference type="InterPro" id="IPR006300">
    <property type="entry name" value="FlgB"/>
</dbReference>
<keyword evidence="4 6" id="KW-0975">Bacterial flagellum</keyword>
<proteinExistence type="inferred from homology"/>
<evidence type="ECO:0000256" key="6">
    <source>
        <dbReference type="PIRNR" id="PIRNR002889"/>
    </source>
</evidence>
<comment type="subunit">
    <text evidence="6">The basal body constitutes a major portion of the flagellar organelle and consists of a number of rings mounted on a central rod.</text>
</comment>
<keyword evidence="7" id="KW-0969">Cilium</keyword>
<evidence type="ECO:0000256" key="5">
    <source>
        <dbReference type="ARBA" id="ARBA00024934"/>
    </source>
</evidence>
<dbReference type="GO" id="GO:0071973">
    <property type="term" value="P:bacterial-type flagellum-dependent cell motility"/>
    <property type="evidence" value="ECO:0007669"/>
    <property type="project" value="InterPro"/>
</dbReference>
<dbReference type="Proteomes" id="UP001287445">
    <property type="component" value="Unassembled WGS sequence"/>
</dbReference>
<dbReference type="GO" id="GO:0030694">
    <property type="term" value="C:bacterial-type flagellum basal body, rod"/>
    <property type="evidence" value="ECO:0007669"/>
    <property type="project" value="InterPro"/>
</dbReference>
<organism evidence="7 8">
    <name type="scientific">Delftia acidovorans</name>
    <name type="common">Pseudomonas acidovorans</name>
    <name type="synonym">Comamonas acidovorans</name>
    <dbReference type="NCBI Taxonomy" id="80866"/>
    <lineage>
        <taxon>Bacteria</taxon>
        <taxon>Pseudomonadati</taxon>
        <taxon>Pseudomonadota</taxon>
        <taxon>Betaproteobacteria</taxon>
        <taxon>Burkholderiales</taxon>
        <taxon>Comamonadaceae</taxon>
        <taxon>Delftia</taxon>
    </lineage>
</organism>
<evidence type="ECO:0000313" key="7">
    <source>
        <dbReference type="EMBL" id="MDX4957185.1"/>
    </source>
</evidence>